<evidence type="ECO:0000313" key="2">
    <source>
        <dbReference type="Proteomes" id="UP001165186"/>
    </source>
</evidence>
<dbReference type="Proteomes" id="UP001165186">
    <property type="component" value="Unassembled WGS sequence"/>
</dbReference>
<name>A0ACB5SCR1_9PEZI</name>
<keyword evidence="2" id="KW-1185">Reference proteome</keyword>
<evidence type="ECO:0000313" key="1">
    <source>
        <dbReference type="EMBL" id="GME34878.1"/>
    </source>
</evidence>
<accession>A0ACB5SCR1</accession>
<organism evidence="1 2">
    <name type="scientific">Neofusicoccum parvum</name>
    <dbReference type="NCBI Taxonomy" id="310453"/>
    <lineage>
        <taxon>Eukaryota</taxon>
        <taxon>Fungi</taxon>
        <taxon>Dikarya</taxon>
        <taxon>Ascomycota</taxon>
        <taxon>Pezizomycotina</taxon>
        <taxon>Dothideomycetes</taxon>
        <taxon>Dothideomycetes incertae sedis</taxon>
        <taxon>Botryosphaeriales</taxon>
        <taxon>Botryosphaeriaceae</taxon>
        <taxon>Neofusicoccum</taxon>
    </lineage>
</organism>
<sequence length="532" mass="60659">MQLTVFVGIWATGAFILFQAVNYVLAKRRQSLKSQHLGCKSAPMYSPGDPFGIYNLYLMLRAISNNWLPEYMVERVHAVSAREGRLVTTFRDVVVGQKTIFTCEPKNLQAMLATQFKDFELGEGRCGNFGTMLGRGIFATDGKLWAHSRSMLRPQFAREQINNLDLEEKHVQQMLKVMPVGADGWTSFVNLQQLLFRLTLDTATEFLFGESVNSQLAQVPGYGAKGVGNEHAFSHAFDEAQWYIFRAGRFGRKYWLAHDAVFRRHIKHVHEFVDFYVKLALDKDLRKKNLEAAKLSGSSEKHKYIFLEAIAEETQDPLELRDQLLNILLAGRDTTASTLSWIFLMLFRHPDIFTKLRQSILDDFGSYTNPKEITFASLKDSTYLQHTLKEALRLFTVVAVNGRCAATDTSLPLGGGPDGQSPIFVPKGTDIVYSTHVMHKRKDLWGEDVDEFRPERWEGKRHGWEYLPFSGGPRICIGQQFALTEASYVLVRFLQKYDTLEGVDKDAKLTYRVTLVCTPGDGVRMRFREAKY</sequence>
<reference evidence="1" key="1">
    <citation type="submission" date="2024-09" db="EMBL/GenBank/DDBJ databases">
        <title>Draft Genome Sequences of Neofusicoccum parvum.</title>
        <authorList>
            <person name="Ashida A."/>
            <person name="Camagna M."/>
            <person name="Tanaka A."/>
            <person name="Takemoto D."/>
        </authorList>
    </citation>
    <scope>NUCLEOTIDE SEQUENCE</scope>
    <source>
        <strain evidence="1">PPO83</strain>
    </source>
</reference>
<protein>
    <submittedName>
        <fullName evidence="1">Cytochrome p450 family protein</fullName>
    </submittedName>
</protein>
<dbReference type="EMBL" id="BSXG01000258">
    <property type="protein sequence ID" value="GME34878.1"/>
    <property type="molecule type" value="Genomic_DNA"/>
</dbReference>
<comment type="caution">
    <text evidence="1">The sequence shown here is derived from an EMBL/GenBank/DDBJ whole genome shotgun (WGS) entry which is preliminary data.</text>
</comment>
<proteinExistence type="predicted"/>
<gene>
    <name evidence="1" type="primary">g6617</name>
    <name evidence="1" type="ORF">NpPPO83_00006617</name>
</gene>